<evidence type="ECO:0000256" key="3">
    <source>
        <dbReference type="ARBA" id="ARBA00022692"/>
    </source>
</evidence>
<keyword evidence="5 9" id="KW-0472">Membrane</keyword>
<proteinExistence type="predicted"/>
<feature type="active site" evidence="6">
    <location>
        <position position="329"/>
    </location>
</feature>
<feature type="domain" description="Sulfatase N-terminal" evidence="10">
    <location>
        <begin position="276"/>
        <end position="551"/>
    </location>
</feature>
<dbReference type="InterPro" id="IPR012160">
    <property type="entry name" value="LtaS-like"/>
</dbReference>
<dbReference type="PIRSF" id="PIRSF005091">
    <property type="entry name" value="Mmb_sulf_HI1246"/>
    <property type="match status" value="1"/>
</dbReference>
<dbReference type="Proteomes" id="UP000651085">
    <property type="component" value="Unassembled WGS sequence"/>
</dbReference>
<feature type="binding site" evidence="8">
    <location>
        <position position="499"/>
    </location>
    <ligand>
        <name>Mn(2+)</name>
        <dbReference type="ChEBI" id="CHEBI:29035"/>
    </ligand>
</feature>
<keyword evidence="4 9" id="KW-1133">Transmembrane helix</keyword>
<dbReference type="EMBL" id="JACRTF010000001">
    <property type="protein sequence ID" value="MBC8592581.1"/>
    <property type="molecule type" value="Genomic_DNA"/>
</dbReference>
<evidence type="ECO:0000256" key="2">
    <source>
        <dbReference type="ARBA" id="ARBA00022475"/>
    </source>
</evidence>
<keyword evidence="2" id="KW-1003">Cell membrane</keyword>
<keyword evidence="3 9" id="KW-0812">Transmembrane</keyword>
<reference evidence="11" key="1">
    <citation type="submission" date="2020-08" db="EMBL/GenBank/DDBJ databases">
        <title>Genome public.</title>
        <authorList>
            <person name="Liu C."/>
            <person name="Sun Q."/>
        </authorList>
    </citation>
    <scope>NUCLEOTIDE SEQUENCE</scope>
    <source>
        <strain evidence="11">N12</strain>
    </source>
</reference>
<keyword evidence="7" id="KW-0464">Manganese</keyword>
<keyword evidence="12" id="KW-1185">Reference proteome</keyword>
<dbReference type="GO" id="GO:0016787">
    <property type="term" value="F:hydrolase activity"/>
    <property type="evidence" value="ECO:0007669"/>
    <property type="project" value="UniProtKB-KW"/>
</dbReference>
<evidence type="ECO:0000256" key="1">
    <source>
        <dbReference type="ARBA" id="ARBA00004651"/>
    </source>
</evidence>
<feature type="binding site" evidence="7">
    <location>
        <position position="444"/>
    </location>
    <ligand>
        <name>substrate</name>
    </ligand>
</feature>
<keyword evidence="11" id="KW-0378">Hydrolase</keyword>
<feature type="binding site" evidence="8">
    <location>
        <position position="498"/>
    </location>
    <ligand>
        <name>Mn(2+)</name>
        <dbReference type="ChEBI" id="CHEBI:29035"/>
    </ligand>
</feature>
<evidence type="ECO:0000256" key="6">
    <source>
        <dbReference type="PIRSR" id="PIRSR005091-1"/>
    </source>
</evidence>
<dbReference type="Gene3D" id="3.40.720.10">
    <property type="entry name" value="Alkaline Phosphatase, subunit A"/>
    <property type="match status" value="1"/>
</dbReference>
<dbReference type="AlphaFoldDB" id="A0A926F396"/>
<dbReference type="SUPFAM" id="SSF53649">
    <property type="entry name" value="Alkaline phosphatase-like"/>
    <property type="match status" value="1"/>
</dbReference>
<evidence type="ECO:0000256" key="7">
    <source>
        <dbReference type="PIRSR" id="PIRSR005091-2"/>
    </source>
</evidence>
<comment type="subcellular location">
    <subcellularLocation>
        <location evidence="1">Cell membrane</location>
        <topology evidence="1">Multi-pass membrane protein</topology>
    </subcellularLocation>
</comment>
<dbReference type="InterPro" id="IPR000917">
    <property type="entry name" value="Sulfatase_N"/>
</dbReference>
<evidence type="ECO:0000256" key="9">
    <source>
        <dbReference type="SAM" id="Phobius"/>
    </source>
</evidence>
<evidence type="ECO:0000256" key="8">
    <source>
        <dbReference type="PIRSR" id="PIRSR005091-3"/>
    </source>
</evidence>
<dbReference type="InterPro" id="IPR050448">
    <property type="entry name" value="OpgB/LTA_synthase_biosynth"/>
</dbReference>
<sequence>MKQSFSFMPYVRVVLAGICNLALSYFLFMLCRFVFLWVNHSYYAELTGTELMTIVRGGLVFDTSAIIYINALYIFLMFIPLHYKESKRYQQVVKGVFIFTNSMALIMNLMDTVYFQFTNRRTTASIFNEFSHENNIAGIIGIEILNHWYLTLLAIVLIYGMFKLYRKPFGTFGKTNLWGYYGVQLMCLVAIIPFCIFGMRGGIGAAVRPITVSNANQYVNRPIETALVLNTPFAMIRTIGKKPFVVPAYYNDDATMEAIYSPVHQPADSITFRPLNVVVFIMESFGKEYIGALNKDLDGGTYTGYTPFLDSLISKSLTFEYSFANGRKSIDGMPSILSGIPMFVEPFFLTPASMNKVSGIAGELRKKDYYTAFFHGAENGSMGFEAFSRATGFQDYYGRTEYDNDDDFDGRWAIWDEEFFQFFADKLSDFKQPFAAALFSASSHHPYVVPKKYEGKFPKGTLPIHQCIGYSDYALKRFFETASREAWFNNTLFVITADHTNQTEHPEYMTESGTFAVPIIFYYPGGDLKGHIDAIAQQIDIMPTVLNYLGYDQPYVSFGCDLLTTPPAQTYAVNYVNGVYQYHKGKYLLQFDGEKSIAFYDFVSDRLLEHNLLDSFPELQTSMEAELKAMIQQYMVRMNTDRLTVN</sequence>
<feature type="transmembrane region" description="Helical" evidence="9">
    <location>
        <begin position="177"/>
        <end position="199"/>
    </location>
</feature>
<feature type="binding site" evidence="8">
    <location>
        <position position="283"/>
    </location>
    <ligand>
        <name>Mn(2+)</name>
        <dbReference type="ChEBI" id="CHEBI:29035"/>
    </ligand>
</feature>
<accession>A0A926F396</accession>
<evidence type="ECO:0000256" key="5">
    <source>
        <dbReference type="ARBA" id="ARBA00023136"/>
    </source>
</evidence>
<dbReference type="GO" id="GO:0046872">
    <property type="term" value="F:metal ion binding"/>
    <property type="evidence" value="ECO:0007669"/>
    <property type="project" value="UniProtKB-KW"/>
</dbReference>
<comment type="caution">
    <text evidence="11">The sequence shown here is derived from an EMBL/GenBank/DDBJ whole genome shotgun (WGS) entry which is preliminary data.</text>
</comment>
<dbReference type="PANTHER" id="PTHR47371:SF3">
    <property type="entry name" value="PHOSPHOGLYCEROL TRANSFERASE I"/>
    <property type="match status" value="1"/>
</dbReference>
<name>A0A926F396_9BACT</name>
<dbReference type="RefSeq" id="WP_262433755.1">
    <property type="nucleotide sequence ID" value="NZ_JACRTF010000001.1"/>
</dbReference>
<evidence type="ECO:0000313" key="11">
    <source>
        <dbReference type="EMBL" id="MBC8592581.1"/>
    </source>
</evidence>
<dbReference type="GO" id="GO:0005886">
    <property type="term" value="C:plasma membrane"/>
    <property type="evidence" value="ECO:0007669"/>
    <property type="project" value="UniProtKB-SubCell"/>
</dbReference>
<dbReference type="Pfam" id="PF00884">
    <property type="entry name" value="Sulfatase"/>
    <property type="match status" value="1"/>
</dbReference>
<gene>
    <name evidence="11" type="ORF">H8744_04830</name>
</gene>
<dbReference type="InterPro" id="IPR017850">
    <property type="entry name" value="Alkaline_phosphatase_core_sf"/>
</dbReference>
<evidence type="ECO:0000313" key="12">
    <source>
        <dbReference type="Proteomes" id="UP000651085"/>
    </source>
</evidence>
<feature type="transmembrane region" description="Helical" evidence="9">
    <location>
        <begin position="12"/>
        <end position="38"/>
    </location>
</feature>
<keyword evidence="7" id="KW-0479">Metal-binding</keyword>
<organism evidence="11 12">
    <name type="scientific">Jilunia laotingensis</name>
    <dbReference type="NCBI Taxonomy" id="2763675"/>
    <lineage>
        <taxon>Bacteria</taxon>
        <taxon>Pseudomonadati</taxon>
        <taxon>Bacteroidota</taxon>
        <taxon>Bacteroidia</taxon>
        <taxon>Bacteroidales</taxon>
        <taxon>Bacteroidaceae</taxon>
        <taxon>Jilunia</taxon>
    </lineage>
</organism>
<evidence type="ECO:0000259" key="10">
    <source>
        <dbReference type="Pfam" id="PF00884"/>
    </source>
</evidence>
<feature type="transmembrane region" description="Helical" evidence="9">
    <location>
        <begin position="91"/>
        <end position="110"/>
    </location>
</feature>
<feature type="transmembrane region" description="Helical" evidence="9">
    <location>
        <begin position="58"/>
        <end position="79"/>
    </location>
</feature>
<evidence type="ECO:0000256" key="4">
    <source>
        <dbReference type="ARBA" id="ARBA00022989"/>
    </source>
</evidence>
<protein>
    <submittedName>
        <fullName evidence="11">Sulfatase-like hydrolase/transferase</fullName>
    </submittedName>
</protein>
<dbReference type="PANTHER" id="PTHR47371">
    <property type="entry name" value="LIPOTEICHOIC ACID SYNTHASE"/>
    <property type="match status" value="1"/>
</dbReference>
<dbReference type="CDD" id="cd16015">
    <property type="entry name" value="LTA_synthase"/>
    <property type="match status" value="1"/>
</dbReference>